<organism evidence="2 3">
    <name type="scientific">Desmophyllum pertusum</name>
    <dbReference type="NCBI Taxonomy" id="174260"/>
    <lineage>
        <taxon>Eukaryota</taxon>
        <taxon>Metazoa</taxon>
        <taxon>Cnidaria</taxon>
        <taxon>Anthozoa</taxon>
        <taxon>Hexacorallia</taxon>
        <taxon>Scleractinia</taxon>
        <taxon>Caryophylliina</taxon>
        <taxon>Caryophylliidae</taxon>
        <taxon>Desmophyllum</taxon>
    </lineage>
</organism>
<dbReference type="EMBL" id="MU827808">
    <property type="protein sequence ID" value="KAJ7325370.1"/>
    <property type="molecule type" value="Genomic_DNA"/>
</dbReference>
<comment type="caution">
    <text evidence="2">The sequence shown here is derived from an EMBL/GenBank/DDBJ whole genome shotgun (WGS) entry which is preliminary data.</text>
</comment>
<reference evidence="2" key="1">
    <citation type="submission" date="2023-01" db="EMBL/GenBank/DDBJ databases">
        <title>Genome assembly of the deep-sea coral Lophelia pertusa.</title>
        <authorList>
            <person name="Herrera S."/>
            <person name="Cordes E."/>
        </authorList>
    </citation>
    <scope>NUCLEOTIDE SEQUENCE</scope>
    <source>
        <strain evidence="2">USNM1676648</strain>
        <tissue evidence="2">Polyp</tissue>
    </source>
</reference>
<evidence type="ECO:0000256" key="1">
    <source>
        <dbReference type="SAM" id="MobiDB-lite"/>
    </source>
</evidence>
<dbReference type="Proteomes" id="UP001163046">
    <property type="component" value="Unassembled WGS sequence"/>
</dbReference>
<keyword evidence="3" id="KW-1185">Reference proteome</keyword>
<sequence>MFKKLKQKLAEETEGEQSPRRQSPRESPRGPERNGSATETPSNPEGDRGSPLSTPRGNVTNSPLATPNTSQTKAKSTPREVLDRVYNLLDTKLNTVNSLKSLAYFIPISFPESLLPLVDYQLEVDKDDPNESQPGQSDSRNGEKPPSGETTPPKSTSTPSKSSSQDSVASDTETPKRAVERQGSIPPSSPGGKSDAESDAEQGGPGTPMTPTRLEGASKEEMVAMFRKQERVLTRYKTRFSEVHCNCLTVEKDVNESVNIHRHT</sequence>
<name>A0A9X0CCT9_9CNID</name>
<feature type="region of interest" description="Disordered" evidence="1">
    <location>
        <begin position="125"/>
        <end position="216"/>
    </location>
</feature>
<accession>A0A9X0CCT9</accession>
<feature type="compositionally biased region" description="Low complexity" evidence="1">
    <location>
        <begin position="183"/>
        <end position="192"/>
    </location>
</feature>
<feature type="compositionally biased region" description="Basic and acidic residues" evidence="1">
    <location>
        <begin position="17"/>
        <end position="32"/>
    </location>
</feature>
<feature type="region of interest" description="Disordered" evidence="1">
    <location>
        <begin position="1"/>
        <end position="80"/>
    </location>
</feature>
<dbReference type="AlphaFoldDB" id="A0A9X0CCT9"/>
<protein>
    <submittedName>
        <fullName evidence="2">Uncharacterized protein</fullName>
    </submittedName>
</protein>
<feature type="compositionally biased region" description="Polar residues" evidence="1">
    <location>
        <begin position="51"/>
        <end position="75"/>
    </location>
</feature>
<gene>
    <name evidence="2" type="ORF">OS493_029921</name>
</gene>
<evidence type="ECO:0000313" key="2">
    <source>
        <dbReference type="EMBL" id="KAJ7325370.1"/>
    </source>
</evidence>
<proteinExistence type="predicted"/>
<evidence type="ECO:0000313" key="3">
    <source>
        <dbReference type="Proteomes" id="UP001163046"/>
    </source>
</evidence>
<feature type="compositionally biased region" description="Low complexity" evidence="1">
    <location>
        <begin position="144"/>
        <end position="170"/>
    </location>
</feature>